<dbReference type="PANTHER" id="PTHR33603">
    <property type="entry name" value="METHYLTRANSFERASE"/>
    <property type="match status" value="1"/>
</dbReference>
<evidence type="ECO:0000256" key="5">
    <source>
        <dbReference type="HAMAP-Rule" id="MF_00658"/>
    </source>
</evidence>
<dbReference type="AlphaFoldDB" id="A0A4R8M906"/>
<comment type="catalytic activity">
    <reaction evidence="5">
        <text>pseudouridine(1915) in 23S rRNA + S-adenosyl-L-methionine = N(3)-methylpseudouridine(1915) in 23S rRNA + S-adenosyl-L-homocysteine + H(+)</text>
        <dbReference type="Rhea" id="RHEA:42752"/>
        <dbReference type="Rhea" id="RHEA-COMP:10221"/>
        <dbReference type="Rhea" id="RHEA-COMP:10222"/>
        <dbReference type="ChEBI" id="CHEBI:15378"/>
        <dbReference type="ChEBI" id="CHEBI:57856"/>
        <dbReference type="ChEBI" id="CHEBI:59789"/>
        <dbReference type="ChEBI" id="CHEBI:65314"/>
        <dbReference type="ChEBI" id="CHEBI:74486"/>
        <dbReference type="EC" id="2.1.1.177"/>
    </reaction>
</comment>
<dbReference type="OrthoDB" id="9806643at2"/>
<feature type="binding site" evidence="5">
    <location>
        <begin position="121"/>
        <end position="126"/>
    </location>
    <ligand>
        <name>S-adenosyl-L-methionine</name>
        <dbReference type="ChEBI" id="CHEBI:59789"/>
    </ligand>
</feature>
<dbReference type="RefSeq" id="WP_133957534.1">
    <property type="nucleotide sequence ID" value="NZ_SORI01000008.1"/>
</dbReference>
<feature type="binding site" evidence="5">
    <location>
        <position position="102"/>
    </location>
    <ligand>
        <name>S-adenosyl-L-methionine</name>
        <dbReference type="ChEBI" id="CHEBI:59789"/>
    </ligand>
</feature>
<dbReference type="HAMAP" id="MF_00658">
    <property type="entry name" value="23SrRNA_methyltr_H"/>
    <property type="match status" value="1"/>
</dbReference>
<dbReference type="CDD" id="cd18081">
    <property type="entry name" value="RlmH-like"/>
    <property type="match status" value="1"/>
</dbReference>
<dbReference type="GO" id="GO:0005737">
    <property type="term" value="C:cytoplasm"/>
    <property type="evidence" value="ECO:0007669"/>
    <property type="project" value="UniProtKB-SubCell"/>
</dbReference>
<keyword evidence="1 5" id="KW-0489">Methyltransferase</keyword>
<evidence type="ECO:0000256" key="3">
    <source>
        <dbReference type="ARBA" id="ARBA00022691"/>
    </source>
</evidence>
<organism evidence="6 7">
    <name type="scientific">Aminivibrio pyruvatiphilus</name>
    <dbReference type="NCBI Taxonomy" id="1005740"/>
    <lineage>
        <taxon>Bacteria</taxon>
        <taxon>Thermotogati</taxon>
        <taxon>Synergistota</taxon>
        <taxon>Synergistia</taxon>
        <taxon>Synergistales</taxon>
        <taxon>Aminobacteriaceae</taxon>
        <taxon>Aminivibrio</taxon>
    </lineage>
</organism>
<protein>
    <recommendedName>
        <fullName evidence="5">Ribosomal RNA large subunit methyltransferase H</fullName>
        <ecNumber evidence="5">2.1.1.177</ecNumber>
    </recommendedName>
    <alternativeName>
        <fullName evidence="5">23S rRNA (pseudouridine1915-N3)-methyltransferase</fullName>
    </alternativeName>
    <alternativeName>
        <fullName evidence="5">23S rRNA m3Psi1915 methyltransferase</fullName>
    </alternativeName>
    <alternativeName>
        <fullName evidence="5">rRNA (pseudouridine-N3-)-methyltransferase RlmH</fullName>
    </alternativeName>
</protein>
<dbReference type="SUPFAM" id="SSF75217">
    <property type="entry name" value="alpha/beta knot"/>
    <property type="match status" value="1"/>
</dbReference>
<dbReference type="PANTHER" id="PTHR33603:SF1">
    <property type="entry name" value="RIBOSOMAL RNA LARGE SUBUNIT METHYLTRANSFERASE H"/>
    <property type="match status" value="1"/>
</dbReference>
<keyword evidence="3 5" id="KW-0949">S-adenosyl-L-methionine</keyword>
<dbReference type="EMBL" id="SORI01000008">
    <property type="protein sequence ID" value="TDY60507.1"/>
    <property type="molecule type" value="Genomic_DNA"/>
</dbReference>
<evidence type="ECO:0000256" key="2">
    <source>
        <dbReference type="ARBA" id="ARBA00022679"/>
    </source>
</evidence>
<proteinExistence type="inferred from homology"/>
<accession>A0A4R8M906</accession>
<dbReference type="PIRSF" id="PIRSF004505">
    <property type="entry name" value="MT_bac"/>
    <property type="match status" value="1"/>
</dbReference>
<reference evidence="6 7" key="1">
    <citation type="submission" date="2019-03" db="EMBL/GenBank/DDBJ databases">
        <title>Genomic Encyclopedia of Type Strains, Phase IV (KMG-IV): sequencing the most valuable type-strain genomes for metagenomic binning, comparative biology and taxonomic classification.</title>
        <authorList>
            <person name="Goeker M."/>
        </authorList>
    </citation>
    <scope>NUCLEOTIDE SEQUENCE [LARGE SCALE GENOMIC DNA]</scope>
    <source>
        <strain evidence="6 7">DSM 25964</strain>
    </source>
</reference>
<keyword evidence="2 5" id="KW-0808">Transferase</keyword>
<dbReference type="GO" id="GO:0070038">
    <property type="term" value="F:rRNA (pseudouridine-N3-)-methyltransferase activity"/>
    <property type="evidence" value="ECO:0007669"/>
    <property type="project" value="UniProtKB-UniRule"/>
</dbReference>
<dbReference type="InterPro" id="IPR029026">
    <property type="entry name" value="tRNA_m1G_MTases_N"/>
</dbReference>
<sequence length="153" mass="16992">MKIIILSVGKAKDGHCAALADRYFQRTAPFLKVGLESAPESKDGNAARKVEREGKEILKKIRERDYVVILDEGGGETDSLSFARWLSARLDDSEGRIVFVIGGAFGLAGEVRDRADHSLSLSKMTMPHELCLVFLAEQIYRACTILRGVDYHH</sequence>
<comment type="function">
    <text evidence="5">Specifically methylates the pseudouridine at position 1915 (m3Psi1915) in 23S rRNA.</text>
</comment>
<gene>
    <name evidence="5" type="primary">rlmH</name>
    <name evidence="6" type="ORF">C8D99_10856</name>
</gene>
<keyword evidence="5" id="KW-0698">rRNA processing</keyword>
<comment type="caution">
    <text evidence="6">The sequence shown here is derived from an EMBL/GenBank/DDBJ whole genome shotgun (WGS) entry which is preliminary data.</text>
</comment>
<dbReference type="Pfam" id="PF02590">
    <property type="entry name" value="SPOUT_MTase"/>
    <property type="match status" value="1"/>
</dbReference>
<comment type="subcellular location">
    <subcellularLocation>
        <location evidence="5">Cytoplasm</location>
    </subcellularLocation>
</comment>
<dbReference type="Gene3D" id="3.40.1280.10">
    <property type="match status" value="1"/>
</dbReference>
<comment type="similarity">
    <text evidence="4 5">Belongs to the RNA methyltransferase RlmH family.</text>
</comment>
<feature type="binding site" evidence="5">
    <location>
        <position position="70"/>
    </location>
    <ligand>
        <name>S-adenosyl-L-methionine</name>
        <dbReference type="ChEBI" id="CHEBI:59789"/>
    </ligand>
</feature>
<evidence type="ECO:0000256" key="1">
    <source>
        <dbReference type="ARBA" id="ARBA00022603"/>
    </source>
</evidence>
<dbReference type="EC" id="2.1.1.177" evidence="5"/>
<keyword evidence="5" id="KW-0963">Cytoplasm</keyword>
<dbReference type="InterPro" id="IPR029028">
    <property type="entry name" value="Alpha/beta_knot_MTases"/>
</dbReference>
<dbReference type="Proteomes" id="UP000295066">
    <property type="component" value="Unassembled WGS sequence"/>
</dbReference>
<keyword evidence="7" id="KW-1185">Reference proteome</keyword>
<evidence type="ECO:0000313" key="7">
    <source>
        <dbReference type="Proteomes" id="UP000295066"/>
    </source>
</evidence>
<evidence type="ECO:0000313" key="6">
    <source>
        <dbReference type="EMBL" id="TDY60507.1"/>
    </source>
</evidence>
<comment type="subunit">
    <text evidence="5">Homodimer.</text>
</comment>
<dbReference type="InterPro" id="IPR003742">
    <property type="entry name" value="RlmH-like"/>
</dbReference>
<name>A0A4R8M906_9BACT</name>
<evidence type="ECO:0000256" key="4">
    <source>
        <dbReference type="ARBA" id="ARBA00038303"/>
    </source>
</evidence>